<evidence type="ECO:0000256" key="5">
    <source>
        <dbReference type="ARBA" id="ARBA00023014"/>
    </source>
</evidence>
<name>A0A6N6N0U5_9BACT</name>
<dbReference type="GO" id="GO:0005886">
    <property type="term" value="C:plasma membrane"/>
    <property type="evidence" value="ECO:0007669"/>
    <property type="project" value="TreeGrafter"/>
</dbReference>
<dbReference type="SUPFAM" id="SSF51971">
    <property type="entry name" value="Nucleotide-binding domain"/>
    <property type="match status" value="1"/>
</dbReference>
<evidence type="ECO:0000256" key="4">
    <source>
        <dbReference type="ARBA" id="ARBA00023004"/>
    </source>
</evidence>
<comment type="caution">
    <text evidence="7">The sequence shown here is derived from an EMBL/GenBank/DDBJ whole genome shotgun (WGS) entry which is preliminary data.</text>
</comment>
<organism evidence="7 8">
    <name type="scientific">Pseudodesulfovibrio senegalensis</name>
    <dbReference type="NCBI Taxonomy" id="1721087"/>
    <lineage>
        <taxon>Bacteria</taxon>
        <taxon>Pseudomonadati</taxon>
        <taxon>Thermodesulfobacteriota</taxon>
        <taxon>Desulfovibrionia</taxon>
        <taxon>Desulfovibrionales</taxon>
        <taxon>Desulfovibrionaceae</taxon>
    </lineage>
</organism>
<keyword evidence="4" id="KW-0408">Iron</keyword>
<dbReference type="Pfam" id="PF14691">
    <property type="entry name" value="Fer4_20"/>
    <property type="match status" value="1"/>
</dbReference>
<protein>
    <submittedName>
        <fullName evidence="7">FAD-dependent oxidoreductase</fullName>
    </submittedName>
</protein>
<dbReference type="PANTHER" id="PTHR43255">
    <property type="entry name" value="IRON-SULFUR-BINDING OXIDOREDUCTASE FADF-RELATED-RELATED"/>
    <property type="match status" value="1"/>
</dbReference>
<dbReference type="GO" id="GO:0046872">
    <property type="term" value="F:metal ion binding"/>
    <property type="evidence" value="ECO:0007669"/>
    <property type="project" value="UniProtKB-KW"/>
</dbReference>
<dbReference type="Gene3D" id="1.10.1060.10">
    <property type="entry name" value="Alpha-helical ferredoxin"/>
    <property type="match status" value="2"/>
</dbReference>
<feature type="domain" description="4Fe-4S ferredoxin-type" evidence="6">
    <location>
        <begin position="337"/>
        <end position="367"/>
    </location>
</feature>
<dbReference type="InterPro" id="IPR004017">
    <property type="entry name" value="Cys_rich_dom"/>
</dbReference>
<dbReference type="RefSeq" id="WP_151151096.1">
    <property type="nucleotide sequence ID" value="NZ_WAIE01000004.1"/>
</dbReference>
<dbReference type="InterPro" id="IPR009051">
    <property type="entry name" value="Helical_ferredxn"/>
</dbReference>
<dbReference type="PROSITE" id="PS00198">
    <property type="entry name" value="4FE4S_FER_1"/>
    <property type="match status" value="1"/>
</dbReference>
<dbReference type="Pfam" id="PF13534">
    <property type="entry name" value="Fer4_17"/>
    <property type="match status" value="1"/>
</dbReference>
<evidence type="ECO:0000313" key="8">
    <source>
        <dbReference type="Proteomes" id="UP000438699"/>
    </source>
</evidence>
<keyword evidence="8" id="KW-1185">Reference proteome</keyword>
<dbReference type="GO" id="GO:0051539">
    <property type="term" value="F:4 iron, 4 sulfur cluster binding"/>
    <property type="evidence" value="ECO:0007669"/>
    <property type="project" value="UniProtKB-KW"/>
</dbReference>
<dbReference type="InterPro" id="IPR028261">
    <property type="entry name" value="DPD_II"/>
</dbReference>
<evidence type="ECO:0000256" key="2">
    <source>
        <dbReference type="ARBA" id="ARBA00022723"/>
    </source>
</evidence>
<accession>A0A6N6N0U5</accession>
<keyword evidence="1" id="KW-0004">4Fe-4S</keyword>
<dbReference type="Pfam" id="PF02754">
    <property type="entry name" value="CCG"/>
    <property type="match status" value="2"/>
</dbReference>
<keyword evidence="2" id="KW-0479">Metal-binding</keyword>
<dbReference type="InterPro" id="IPR036188">
    <property type="entry name" value="FAD/NAD-bd_sf"/>
</dbReference>
<dbReference type="Gene3D" id="3.50.50.60">
    <property type="entry name" value="FAD/NAD(P)-binding domain"/>
    <property type="match status" value="2"/>
</dbReference>
<dbReference type="AlphaFoldDB" id="A0A6N6N0U5"/>
<dbReference type="Proteomes" id="UP000438699">
    <property type="component" value="Unassembled WGS sequence"/>
</dbReference>
<dbReference type="GO" id="GO:0016491">
    <property type="term" value="F:oxidoreductase activity"/>
    <property type="evidence" value="ECO:0007669"/>
    <property type="project" value="UniProtKB-KW"/>
</dbReference>
<evidence type="ECO:0000259" key="6">
    <source>
        <dbReference type="PROSITE" id="PS51379"/>
    </source>
</evidence>
<evidence type="ECO:0000313" key="7">
    <source>
        <dbReference type="EMBL" id="KAB1441353.1"/>
    </source>
</evidence>
<keyword evidence="5" id="KW-0411">Iron-sulfur</keyword>
<dbReference type="InterPro" id="IPR006076">
    <property type="entry name" value="FAD-dep_OxRdtase"/>
</dbReference>
<evidence type="ECO:0000256" key="1">
    <source>
        <dbReference type="ARBA" id="ARBA00022485"/>
    </source>
</evidence>
<keyword evidence="3" id="KW-0560">Oxidoreductase</keyword>
<dbReference type="InterPro" id="IPR017900">
    <property type="entry name" value="4Fe4S_Fe_S_CS"/>
</dbReference>
<dbReference type="EMBL" id="WAIE01000004">
    <property type="protein sequence ID" value="KAB1441353.1"/>
    <property type="molecule type" value="Genomic_DNA"/>
</dbReference>
<dbReference type="PANTHER" id="PTHR43255:SF1">
    <property type="entry name" value="IRON-SULFUR-BINDING OXIDOREDUCTASE FADF-RELATED"/>
    <property type="match status" value="1"/>
</dbReference>
<dbReference type="OrthoDB" id="9803192at2"/>
<dbReference type="SUPFAM" id="SSF46548">
    <property type="entry name" value="alpha-helical ferredoxin"/>
    <property type="match status" value="2"/>
</dbReference>
<sequence>MEQADLRKLEAQCVQEEPPFCTAACPLHVDARAFCSLMGQGDWDKAWAVLARTLPLPGVLSRLCHGPCMEACVRSAKGGAINIPALERFCAEQGGRAARTIPMPAKGKRVCVLGGGLAGLSAAWDLVRKGIRVVLHSERPGLDLAREGASPLPAGVLDAELERMVRLGADFQAPVAMTAESLQALLEEFDAVIVDCAEQDIEGLGLGEPDTMTLGTNMPGVFVAGQCDEHVFQAASGRKAALSAERFMQGASMVAGREREDPYPSKLFTNVDDVAEVAPEPVPEQGYDAQQARAEGLRCIRCECLECVKHCEYLARFGSYPKVYARQIYNNQSIVMGTRQANTLINSCTMCGLCEELCPGDFSMEDLCLQARRELVEQGNMPPSAHEFALRDMHFANGPDCALARHAPGEKTSTHLFFPGCQLTASRPAAVRAAYDHLRAHIPAMGIMLRCCGAPAHWAGRTREYERSMDELRSQWESLGRPAIVCACPTCQGMLQNALPAAAVVDLWQVLQGAGVPESVKGADMELTVHDPCTTRYEPEIRQQARGLLQSVGVRVREADMSGNLTECCGFGGLLAEANPELGADVAKRRADSLPGELVTYCAMCRDMLAKGGARISHVLDILFPDPSAGDLAARPAPGYSRRRENRAHLREGLLTDLWREPGDPPKPYEELAVSFTEACLATMEQRRILESDVRKTLLRARETGRRLVYAQSGRYRAVFRPVAVTYWVEFEETGDGYLVHNAWCHRMRVAGGAA</sequence>
<dbReference type="PROSITE" id="PS51379">
    <property type="entry name" value="4FE4S_FER_2"/>
    <property type="match status" value="1"/>
</dbReference>
<evidence type="ECO:0000256" key="3">
    <source>
        <dbReference type="ARBA" id="ARBA00023002"/>
    </source>
</evidence>
<dbReference type="NCBIfam" id="NF045663">
    <property type="entry name" value="diclust_near_Sec"/>
    <property type="match status" value="1"/>
</dbReference>
<gene>
    <name evidence="7" type="ORF">F8A88_10405</name>
</gene>
<dbReference type="InterPro" id="IPR017896">
    <property type="entry name" value="4Fe4S_Fe-S-bd"/>
</dbReference>
<reference evidence="7 8" key="1">
    <citation type="journal article" date="2017" name="Int. J. Syst. Evol. Microbiol.">
        <title>Desulfovibrio senegalensis sp. nov., a mesophilic sulfate reducer isolated from marine sediment.</title>
        <authorList>
            <person name="Thioye A."/>
            <person name="Gam Z.B.A."/>
            <person name="Mbengue M."/>
            <person name="Cayol J.L."/>
            <person name="Joseph-Bartoli M."/>
            <person name="Toure-Kane C."/>
            <person name="Labat M."/>
        </authorList>
    </citation>
    <scope>NUCLEOTIDE SEQUENCE [LARGE SCALE GENOMIC DNA]</scope>
    <source>
        <strain evidence="7 8">DSM 101509</strain>
    </source>
</reference>
<proteinExistence type="predicted"/>
<dbReference type="Pfam" id="PF01266">
    <property type="entry name" value="DAO"/>
    <property type="match status" value="1"/>
</dbReference>
<dbReference type="InterPro" id="IPR051460">
    <property type="entry name" value="HdrC_iron-sulfur_subunit"/>
</dbReference>